<organism evidence="3 4">
    <name type="scientific">Actinomadura craniellae</name>
    <dbReference type="NCBI Taxonomy" id="2231787"/>
    <lineage>
        <taxon>Bacteria</taxon>
        <taxon>Bacillati</taxon>
        <taxon>Actinomycetota</taxon>
        <taxon>Actinomycetes</taxon>
        <taxon>Streptosporangiales</taxon>
        <taxon>Thermomonosporaceae</taxon>
        <taxon>Actinomadura</taxon>
    </lineage>
</organism>
<comment type="caution">
    <text evidence="3">The sequence shown here is derived from an EMBL/GenBank/DDBJ whole genome shotgun (WGS) entry which is preliminary data.</text>
</comment>
<evidence type="ECO:0000259" key="2">
    <source>
        <dbReference type="Pfam" id="PF14028"/>
    </source>
</evidence>
<feature type="domain" description="Thiopeptide-type bacteriocin biosynthesis" evidence="2">
    <location>
        <begin position="703"/>
        <end position="920"/>
    </location>
</feature>
<dbReference type="Pfam" id="PF04738">
    <property type="entry name" value="Lant_dehydr_N"/>
    <property type="match status" value="1"/>
</dbReference>
<name>A0A365HDL8_9ACTN</name>
<evidence type="ECO:0000313" key="4">
    <source>
        <dbReference type="Proteomes" id="UP000251891"/>
    </source>
</evidence>
<evidence type="ECO:0000259" key="1">
    <source>
        <dbReference type="Pfam" id="PF04738"/>
    </source>
</evidence>
<dbReference type="Pfam" id="PF14028">
    <property type="entry name" value="Lant_dehydr_C"/>
    <property type="match status" value="1"/>
</dbReference>
<keyword evidence="4" id="KW-1185">Reference proteome</keyword>
<proteinExistence type="predicted"/>
<dbReference type="NCBIfam" id="TIGR03891">
    <property type="entry name" value="thiopep_ocin"/>
    <property type="match status" value="1"/>
</dbReference>
<gene>
    <name evidence="3" type="ORF">DPM19_02305</name>
</gene>
<reference evidence="3 4" key="1">
    <citation type="submission" date="2018-06" db="EMBL/GenBank/DDBJ databases">
        <title>Actinomadura craniellae sp. nov. isolated from marine sponge Craniella sp.</title>
        <authorList>
            <person name="Li L."/>
            <person name="Xu Q.H."/>
            <person name="Lin H.W."/>
            <person name="Lu Y.H."/>
        </authorList>
    </citation>
    <scope>NUCLEOTIDE SEQUENCE [LARGE SCALE GENOMIC DNA]</scope>
    <source>
        <strain evidence="3 4">LHW63021</strain>
    </source>
</reference>
<sequence>MYEAVDAALIRTTTAPADLDLPPWPDLTCDDPAGWRSWMRQVWALTEFADAVRDAAPDLAFQVDRHLDASPAGGDQRLRRLRRIVEALARYLLRWTTRATPYGRFAGVAPITFGPVTAVRSGENHRVVHRPSGQGIEQHADQVERRPDLVRRVPVMTNPLGYARGRVWIVPCASADTAGTSDVEIDLTAPVRLAVDAARRPILFADLAAELAAEAPSVAPPMIDALLAGLLAHRALVSAARPAMTATDPTAHLTQHAVPAPDGRVMTDVRINDAVTLPPAVLREAERAATALTRIAPPMPVWEDYHRAFLDRYGPGAAVPVRELVGDTGLGFPAGYRSSRRRTPDTLTPLDLTLAQLAQQAALDGRTVVDLDEGLARRLAQASGQGLGREPVPHTELRFHLAAESQAEVDGGRFTLTVISGARHAGVSTGRFLYLLDAADLDRFRATYRNLPTTMPGALTVQLSGPPLMPAMTGTARVPELLPKVLPVGEFGEGAVSLDNLAVTGDAHRLWLVSPSREFRPVEPLLFNAVDLPAGQQPLLRFLAEIPYAWSAPCCPFTWGNIAGGLPFLPAIRYGRSVLSPAHWTVPAAALPGRGASWSTWRHAWEQLSAAQRIPDAALLGDRDVRVRLDLTEPAHLALLRSHLDRNPTAPLTQAPGPAGWIDGRAHEITLTLTRRHTMPPSRTSRPVRLTTTLRHHPGRSPWLSVHLHGRTDDVLTRLGGLVDGVDGWWFIRYPTPGQVDQHLRLRIPLPGPDAFAGAAARLADWATALHDDGLLFDYTITTYRPEPRFGTGLTLAAAHQVFAADSRAALTLLAAQQDRSTGTAAGMLHIADGFTLGDGERWLIDHVDHRGGPPLRDRLPAARPSDERLRAALAGYRAAIDHDGLDPDQALADLLHLHHARTIGVDPDSERYCLRLARAAARAHRAQSSL</sequence>
<dbReference type="InterPro" id="IPR023809">
    <property type="entry name" value="Thiopep_bacteriocin_synth_dom"/>
</dbReference>
<dbReference type="AlphaFoldDB" id="A0A365HDL8"/>
<protein>
    <submittedName>
        <fullName evidence="3">Lantibiotic dehydratase</fullName>
    </submittedName>
</protein>
<dbReference type="EMBL" id="QLYX01000001">
    <property type="protein sequence ID" value="RAY17016.1"/>
    <property type="molecule type" value="Genomic_DNA"/>
</dbReference>
<evidence type="ECO:0000313" key="3">
    <source>
        <dbReference type="EMBL" id="RAY17016.1"/>
    </source>
</evidence>
<feature type="domain" description="Lantibiotic dehydratase N-terminal" evidence="1">
    <location>
        <begin position="258"/>
        <end position="640"/>
    </location>
</feature>
<dbReference type="InterPro" id="IPR006827">
    <property type="entry name" value="Lant_deHydtase_N"/>
</dbReference>
<dbReference type="OrthoDB" id="1273722at2"/>
<dbReference type="Proteomes" id="UP000251891">
    <property type="component" value="Unassembled WGS sequence"/>
</dbReference>
<accession>A0A365HDL8</accession>